<dbReference type="Proteomes" id="UP000308038">
    <property type="component" value="Unassembled WGS sequence"/>
</dbReference>
<proteinExistence type="predicted"/>
<organism evidence="2 3">
    <name type="scientific">Sphingomonas olei</name>
    <dbReference type="NCBI Taxonomy" id="1886787"/>
    <lineage>
        <taxon>Bacteria</taxon>
        <taxon>Pseudomonadati</taxon>
        <taxon>Pseudomonadota</taxon>
        <taxon>Alphaproteobacteria</taxon>
        <taxon>Sphingomonadales</taxon>
        <taxon>Sphingomonadaceae</taxon>
        <taxon>Sphingomonas</taxon>
    </lineage>
</organism>
<accession>A0ABY2QM19</accession>
<dbReference type="InterPro" id="IPR016032">
    <property type="entry name" value="Sig_transdc_resp-reg_C-effctor"/>
</dbReference>
<feature type="domain" description="HTH luxR-type" evidence="1">
    <location>
        <begin position="247"/>
        <end position="304"/>
    </location>
</feature>
<evidence type="ECO:0000313" key="3">
    <source>
        <dbReference type="Proteomes" id="UP000308038"/>
    </source>
</evidence>
<evidence type="ECO:0000259" key="1">
    <source>
        <dbReference type="SMART" id="SM00421"/>
    </source>
</evidence>
<dbReference type="InterPro" id="IPR000792">
    <property type="entry name" value="Tscrpt_reg_LuxR_C"/>
</dbReference>
<dbReference type="Gene3D" id="1.10.10.10">
    <property type="entry name" value="Winged helix-like DNA-binding domain superfamily/Winged helix DNA-binding domain"/>
    <property type="match status" value="1"/>
</dbReference>
<sequence>MAITRPDETDLLLPLHDGAHEQAPFTLFLQRLKRRVRADQAVLAVRAGQGEWRWLDSRIAPPPDQDHLTALRAHRVYAEEEGGYARLIRVDEPGGAAAVLVIRRAQSDFSAADGALLARLAPHLAIALRTRAALDHAATTASVVERAVSAGRIAWASFGADGRPLARSEVFAARGGSFGPIAADVAACVAERRPMVVSLRPKEAAAMLLIPLDLPRTPLATAPVALGLMALNAGPGDDAQPALLAALFGLTGSEARLAAAIAAGATLSDAATQLDLTIETTRNYSKRLFAKTRTRGQVDLVRLIGASPARFALGPFTPPAESEEGGSRPE</sequence>
<dbReference type="SMART" id="SM00421">
    <property type="entry name" value="HTH_LUXR"/>
    <property type="match status" value="1"/>
</dbReference>
<dbReference type="SUPFAM" id="SSF46894">
    <property type="entry name" value="C-terminal effector domain of the bipartite response regulators"/>
    <property type="match status" value="1"/>
</dbReference>
<comment type="caution">
    <text evidence="2">The sequence shown here is derived from an EMBL/GenBank/DDBJ whole genome shotgun (WGS) entry which is preliminary data.</text>
</comment>
<evidence type="ECO:0000313" key="2">
    <source>
        <dbReference type="EMBL" id="THG40930.1"/>
    </source>
</evidence>
<keyword evidence="3" id="KW-1185">Reference proteome</keyword>
<dbReference type="InterPro" id="IPR036388">
    <property type="entry name" value="WH-like_DNA-bd_sf"/>
</dbReference>
<name>A0ABY2QM19_9SPHN</name>
<dbReference type="RefSeq" id="WP_136450926.1">
    <property type="nucleotide sequence ID" value="NZ_SSTI01000003.1"/>
</dbReference>
<protein>
    <recommendedName>
        <fullName evidence="1">HTH luxR-type domain-containing protein</fullName>
    </recommendedName>
</protein>
<reference evidence="2 3" key="1">
    <citation type="submission" date="2019-04" db="EMBL/GenBank/DDBJ databases">
        <title>Microbes associate with the intestines of laboratory mice.</title>
        <authorList>
            <person name="Navarre W."/>
            <person name="Wong E."/>
            <person name="Huang K.C."/>
            <person name="Tropini C."/>
            <person name="Ng K."/>
            <person name="Yu B."/>
        </authorList>
    </citation>
    <scope>NUCLEOTIDE SEQUENCE [LARGE SCALE GENOMIC DNA]</scope>
    <source>
        <strain evidence="2 3">NM83_B4-11</strain>
    </source>
</reference>
<dbReference type="EMBL" id="SSTI01000003">
    <property type="protein sequence ID" value="THG40930.1"/>
    <property type="molecule type" value="Genomic_DNA"/>
</dbReference>
<gene>
    <name evidence="2" type="ORF">E5988_04890</name>
</gene>